<dbReference type="PANTHER" id="PTHR28142:SF1">
    <property type="entry name" value="MITOCHONDRIAL INNER MEMBRANE I-AAA PROTEASE SUPERCOMPLEX SUBUNIT MGR3-RELATED"/>
    <property type="match status" value="1"/>
</dbReference>
<name>A0A559M680_9HELO</name>
<keyword evidence="2" id="KW-1185">Reference proteome</keyword>
<dbReference type="EMBL" id="QGML01001722">
    <property type="protein sequence ID" value="TVY88459.1"/>
    <property type="molecule type" value="Genomic_DNA"/>
</dbReference>
<dbReference type="GO" id="GO:0051787">
    <property type="term" value="F:misfolded protein binding"/>
    <property type="evidence" value="ECO:0007669"/>
    <property type="project" value="TreeGrafter"/>
</dbReference>
<reference evidence="1 2" key="1">
    <citation type="submission" date="2018-05" db="EMBL/GenBank/DDBJ databases">
        <title>Genome sequencing and assembly of the regulated plant pathogen Lachnellula willkommii and related sister species for the development of diagnostic species identification markers.</title>
        <authorList>
            <person name="Giroux E."/>
            <person name="Bilodeau G."/>
        </authorList>
    </citation>
    <scope>NUCLEOTIDE SEQUENCE [LARGE SCALE GENOMIC DNA]</scope>
    <source>
        <strain evidence="1 2">CBS 172.35</strain>
    </source>
</reference>
<accession>A0A559M680</accession>
<dbReference type="GO" id="GO:0031942">
    <property type="term" value="C:i-AAA complex"/>
    <property type="evidence" value="ECO:0007669"/>
    <property type="project" value="TreeGrafter"/>
</dbReference>
<dbReference type="AlphaFoldDB" id="A0A559M680"/>
<dbReference type="InterPro" id="IPR011990">
    <property type="entry name" value="TPR-like_helical_dom_sf"/>
</dbReference>
<protein>
    <submittedName>
        <fullName evidence="1">TPR repeat-containing protein</fullName>
    </submittedName>
</protein>
<gene>
    <name evidence="1" type="ORF">LAWI1_G003493</name>
</gene>
<dbReference type="Proteomes" id="UP000315522">
    <property type="component" value="Unassembled WGS sequence"/>
</dbReference>
<proteinExistence type="predicted"/>
<dbReference type="GO" id="GO:0006515">
    <property type="term" value="P:protein quality control for misfolded or incompletely synthesized proteins"/>
    <property type="evidence" value="ECO:0007669"/>
    <property type="project" value="TreeGrafter"/>
</dbReference>
<evidence type="ECO:0000313" key="2">
    <source>
        <dbReference type="Proteomes" id="UP000315522"/>
    </source>
</evidence>
<comment type="caution">
    <text evidence="1">The sequence shown here is derived from an EMBL/GenBank/DDBJ whole genome shotgun (WGS) entry which is preliminary data.</text>
</comment>
<dbReference type="PANTHER" id="PTHR28142">
    <property type="entry name" value="MITOCHONDRIAL INNER MEMBRANE I-AAA PROTEASE SUPERCOMPLEX SUBUNIT MGR3-RELATED"/>
    <property type="match status" value="1"/>
</dbReference>
<dbReference type="Gene3D" id="1.25.40.10">
    <property type="entry name" value="Tetratricopeptide repeat domain"/>
    <property type="match status" value="1"/>
</dbReference>
<dbReference type="SUPFAM" id="SSF48452">
    <property type="entry name" value="TPR-like"/>
    <property type="match status" value="1"/>
</dbReference>
<dbReference type="CDD" id="cd24145">
    <property type="entry name" value="Mgr3-like"/>
    <property type="match status" value="1"/>
</dbReference>
<dbReference type="InterPro" id="IPR040201">
    <property type="entry name" value="Mrg3-like"/>
</dbReference>
<sequence>MFAPRFHGAFRQASNRASQCLRQQRLEAMRRNPISHQMRQQRCQSTYEQPRKPSAVKLLFRAHPFSMTLACLSILAGASALLYGNYIYHSYIIGAFHNFPEPVAKPMRRAIYYTNYNLDPKNALKYYKEALRIADEIGFDPFSDEMIGVKIQVASLFEKIEQYDKAIGVLEIIKSDNLKWMEALGDKPGNEAKRTRVLRKTVQVSVKLGDLYACPYILETEKAEESLVWAVETVMLEKKRVESAGVKVEEGDWLSDEEQGAALETLAHHYEEKDHHYLAAPLFLQAITFSQPVNCHTTVLMNNLSISLAQQLPPPSSQTSATRAQLVSNAKQWAEKAISITAAIKDPERTEECDVSCAVATHNLGEFAEMLGDVKEARKRFVEAMNLAQKVGFKEGVVNSGMALRRLDDSVKKS</sequence>
<evidence type="ECO:0000313" key="1">
    <source>
        <dbReference type="EMBL" id="TVY88459.1"/>
    </source>
</evidence>
<organism evidence="1 2">
    <name type="scientific">Lachnellula willkommii</name>
    <dbReference type="NCBI Taxonomy" id="215461"/>
    <lineage>
        <taxon>Eukaryota</taxon>
        <taxon>Fungi</taxon>
        <taxon>Dikarya</taxon>
        <taxon>Ascomycota</taxon>
        <taxon>Pezizomycotina</taxon>
        <taxon>Leotiomycetes</taxon>
        <taxon>Helotiales</taxon>
        <taxon>Lachnaceae</taxon>
        <taxon>Lachnellula</taxon>
    </lineage>
</organism>